<comment type="caution">
    <text evidence="9">The sequence shown here is derived from an EMBL/GenBank/DDBJ whole genome shotgun (WGS) entry which is preliminary data.</text>
</comment>
<proteinExistence type="predicted"/>
<dbReference type="InterPro" id="IPR006026">
    <property type="entry name" value="Peptidase_Metallo"/>
</dbReference>
<feature type="signal peptide" evidence="7">
    <location>
        <begin position="1"/>
        <end position="19"/>
    </location>
</feature>
<dbReference type="AlphaFoldDB" id="A0A836EN25"/>
<evidence type="ECO:0000259" key="8">
    <source>
        <dbReference type="PROSITE" id="PS51864"/>
    </source>
</evidence>
<keyword evidence="5 6" id="KW-0482">Metalloprotease</keyword>
<evidence type="ECO:0000256" key="1">
    <source>
        <dbReference type="ARBA" id="ARBA00022670"/>
    </source>
</evidence>
<feature type="active site" evidence="6">
    <location>
        <position position="166"/>
    </location>
</feature>
<dbReference type="SMART" id="SM00235">
    <property type="entry name" value="ZnMc"/>
    <property type="match status" value="1"/>
</dbReference>
<evidence type="ECO:0000313" key="9">
    <source>
        <dbReference type="EMBL" id="KAG5317124.1"/>
    </source>
</evidence>
<feature type="chain" id="PRO_5033097583" description="Metalloendopeptidase" evidence="7">
    <location>
        <begin position="20"/>
        <end position="248"/>
    </location>
</feature>
<gene>
    <name evidence="9" type="primary">Asta_0</name>
    <name evidence="9" type="ORF">G6Z78_0008514</name>
</gene>
<dbReference type="CDD" id="cd04280">
    <property type="entry name" value="ZnMc_astacin_like"/>
    <property type="match status" value="1"/>
</dbReference>
<dbReference type="Pfam" id="PF01400">
    <property type="entry name" value="Astacin"/>
    <property type="match status" value="1"/>
</dbReference>
<feature type="domain" description="Peptidase M12A" evidence="8">
    <location>
        <begin position="70"/>
        <end position="248"/>
    </location>
</feature>
<dbReference type="GO" id="GO:0006508">
    <property type="term" value="P:proteolysis"/>
    <property type="evidence" value="ECO:0007669"/>
    <property type="project" value="UniProtKB-KW"/>
</dbReference>
<organism evidence="9 10">
    <name type="scientific">Pseudoatta argentina</name>
    <dbReference type="NCBI Taxonomy" id="621737"/>
    <lineage>
        <taxon>Eukaryota</taxon>
        <taxon>Metazoa</taxon>
        <taxon>Ecdysozoa</taxon>
        <taxon>Arthropoda</taxon>
        <taxon>Hexapoda</taxon>
        <taxon>Insecta</taxon>
        <taxon>Pterygota</taxon>
        <taxon>Neoptera</taxon>
        <taxon>Endopterygota</taxon>
        <taxon>Hymenoptera</taxon>
        <taxon>Apocrita</taxon>
        <taxon>Aculeata</taxon>
        <taxon>Formicoidea</taxon>
        <taxon>Formicidae</taxon>
        <taxon>Myrmicinae</taxon>
        <taxon>Pseudoatta</taxon>
    </lineage>
</organism>
<dbReference type="EC" id="3.4.24.-" evidence="7"/>
<feature type="binding site" evidence="6">
    <location>
        <position position="165"/>
    </location>
    <ligand>
        <name>Zn(2+)</name>
        <dbReference type="ChEBI" id="CHEBI:29105"/>
        <note>catalytic</note>
    </ligand>
</feature>
<evidence type="ECO:0000256" key="3">
    <source>
        <dbReference type="ARBA" id="ARBA00022801"/>
    </source>
</evidence>
<dbReference type="PANTHER" id="PTHR10127">
    <property type="entry name" value="DISCOIDIN, CUB, EGF, LAMININ , AND ZINC METALLOPROTEASE DOMAIN CONTAINING"/>
    <property type="match status" value="1"/>
</dbReference>
<dbReference type="PRINTS" id="PR00480">
    <property type="entry name" value="ASTACIN"/>
</dbReference>
<comment type="caution">
    <text evidence="6">Lacks conserved residue(s) required for the propagation of feature annotation.</text>
</comment>
<dbReference type="GO" id="GO:0008270">
    <property type="term" value="F:zinc ion binding"/>
    <property type="evidence" value="ECO:0007669"/>
    <property type="project" value="UniProtKB-UniRule"/>
</dbReference>
<evidence type="ECO:0000313" key="10">
    <source>
        <dbReference type="Proteomes" id="UP000668214"/>
    </source>
</evidence>
<keyword evidence="1 6" id="KW-0645">Protease</keyword>
<dbReference type="Gene3D" id="3.40.390.10">
    <property type="entry name" value="Collagenase (Catalytic Domain)"/>
    <property type="match status" value="1"/>
</dbReference>
<dbReference type="Proteomes" id="UP000668214">
    <property type="component" value="Unassembled WGS sequence"/>
</dbReference>
<name>A0A836EN25_9HYME</name>
<dbReference type="InterPro" id="IPR034035">
    <property type="entry name" value="Astacin-like_dom"/>
</dbReference>
<comment type="cofactor">
    <cofactor evidence="6 7">
        <name>Zn(2+)</name>
        <dbReference type="ChEBI" id="CHEBI:29105"/>
    </cofactor>
    <text evidence="6 7">Binds 1 zinc ion per subunit.</text>
</comment>
<evidence type="ECO:0000256" key="6">
    <source>
        <dbReference type="PROSITE-ProRule" id="PRU01211"/>
    </source>
</evidence>
<keyword evidence="3 6" id="KW-0378">Hydrolase</keyword>
<evidence type="ECO:0000256" key="7">
    <source>
        <dbReference type="RuleBase" id="RU361183"/>
    </source>
</evidence>
<feature type="binding site" evidence="6">
    <location>
        <position position="169"/>
    </location>
    <ligand>
        <name>Zn(2+)</name>
        <dbReference type="ChEBI" id="CHEBI:29105"/>
        <note>catalytic</note>
    </ligand>
</feature>
<accession>A0A836EN25</accession>
<protein>
    <recommendedName>
        <fullName evidence="7">Metalloendopeptidase</fullName>
        <ecNumber evidence="7">3.4.24.-</ecNumber>
    </recommendedName>
</protein>
<dbReference type="EMBL" id="JAANIA010002149">
    <property type="protein sequence ID" value="KAG5317124.1"/>
    <property type="molecule type" value="Genomic_DNA"/>
</dbReference>
<dbReference type="PANTHER" id="PTHR10127:SF780">
    <property type="entry name" value="METALLOENDOPEPTIDASE"/>
    <property type="match status" value="1"/>
</dbReference>
<feature type="non-terminal residue" evidence="9">
    <location>
        <position position="248"/>
    </location>
</feature>
<dbReference type="PROSITE" id="PS51864">
    <property type="entry name" value="ASTACIN"/>
    <property type="match status" value="1"/>
</dbReference>
<keyword evidence="7" id="KW-0732">Signal</keyword>
<evidence type="ECO:0000256" key="5">
    <source>
        <dbReference type="ARBA" id="ARBA00023049"/>
    </source>
</evidence>
<feature type="non-terminal residue" evidence="9">
    <location>
        <position position="1"/>
    </location>
</feature>
<feature type="binding site" evidence="6">
    <location>
        <position position="175"/>
    </location>
    <ligand>
        <name>Zn(2+)</name>
        <dbReference type="ChEBI" id="CHEBI:29105"/>
        <note>catalytic</note>
    </ligand>
</feature>
<sequence>MSDLPLAWTLVVLTTFVSAVPISDVEDALQVALTIPDKETGVKVSQWTVNMNVNPEELGNYLEGDIMIAKGLKGYDAKDESLRWSNGVIPYVIMDDDQLNLIHEAIKEYEKYTCIQLKPRTDEKDYVKFVSYNTGCWSYIGKIGGEQSINLQTPGCVTKKGTVIHEIMHAAGFWHEHTRNDRDDYVTINWDNIEESSTGNFAKLSPNIVQDYDISYDYGSVMHYSAYAFAKNPIIRTIIPKVSDNYFL</sequence>
<evidence type="ECO:0000256" key="4">
    <source>
        <dbReference type="ARBA" id="ARBA00022833"/>
    </source>
</evidence>
<dbReference type="GO" id="GO:0004222">
    <property type="term" value="F:metalloendopeptidase activity"/>
    <property type="evidence" value="ECO:0007669"/>
    <property type="project" value="UniProtKB-UniRule"/>
</dbReference>
<evidence type="ECO:0000256" key="2">
    <source>
        <dbReference type="ARBA" id="ARBA00022723"/>
    </source>
</evidence>
<keyword evidence="2 6" id="KW-0479">Metal-binding</keyword>
<dbReference type="SUPFAM" id="SSF55486">
    <property type="entry name" value="Metalloproteases ('zincins'), catalytic domain"/>
    <property type="match status" value="1"/>
</dbReference>
<keyword evidence="4 6" id="KW-0862">Zinc</keyword>
<dbReference type="InterPro" id="IPR001506">
    <property type="entry name" value="Peptidase_M12A"/>
</dbReference>
<dbReference type="InterPro" id="IPR024079">
    <property type="entry name" value="MetalloPept_cat_dom_sf"/>
</dbReference>
<keyword evidence="10" id="KW-1185">Reference proteome</keyword>
<reference evidence="9" key="1">
    <citation type="submission" date="2020-02" db="EMBL/GenBank/DDBJ databases">
        <title>Relaxed selection underlies rapid genomic changes in the transitions from sociality to social parasitism in ants.</title>
        <authorList>
            <person name="Bi X."/>
        </authorList>
    </citation>
    <scope>NUCLEOTIDE SEQUENCE</scope>
    <source>
        <strain evidence="9">BGI-DK2014c</strain>
        <tissue evidence="9">Whole body</tissue>
    </source>
</reference>